<evidence type="ECO:0000313" key="19">
    <source>
        <dbReference type="Proteomes" id="UP000189733"/>
    </source>
</evidence>
<evidence type="ECO:0000256" key="3">
    <source>
        <dbReference type="ARBA" id="ARBA00004236"/>
    </source>
</evidence>
<dbReference type="InterPro" id="IPR013767">
    <property type="entry name" value="PAS_fold"/>
</dbReference>
<dbReference type="Gene3D" id="1.10.287.130">
    <property type="match status" value="1"/>
</dbReference>
<dbReference type="GO" id="GO:0007234">
    <property type="term" value="P:osmosensory signaling via phosphorelay pathway"/>
    <property type="evidence" value="ECO:0007669"/>
    <property type="project" value="TreeGrafter"/>
</dbReference>
<dbReference type="SMART" id="SM00387">
    <property type="entry name" value="HATPase_c"/>
    <property type="match status" value="1"/>
</dbReference>
<dbReference type="SMART" id="SM00304">
    <property type="entry name" value="HAMP"/>
    <property type="match status" value="1"/>
</dbReference>
<accession>A0A1T4VDF7</accession>
<dbReference type="NCBIfam" id="TIGR00229">
    <property type="entry name" value="sensory_box"/>
    <property type="match status" value="1"/>
</dbReference>
<dbReference type="Pfam" id="PF00989">
    <property type="entry name" value="PAS"/>
    <property type="match status" value="1"/>
</dbReference>
<evidence type="ECO:0000256" key="11">
    <source>
        <dbReference type="ARBA" id="ARBA00022840"/>
    </source>
</evidence>
<dbReference type="STRING" id="1121442.SAMN02745702_00051"/>
<dbReference type="AlphaFoldDB" id="A0A1T4VDF7"/>
<feature type="domain" description="Histidine kinase" evidence="16">
    <location>
        <begin position="375"/>
        <end position="599"/>
    </location>
</feature>
<keyword evidence="7" id="KW-0808">Transferase</keyword>
<dbReference type="InterPro" id="IPR050351">
    <property type="entry name" value="BphY/WalK/GraS-like"/>
</dbReference>
<dbReference type="RefSeq" id="WP_078683384.1">
    <property type="nucleotide sequence ID" value="NZ_FUYA01000001.1"/>
</dbReference>
<keyword evidence="8 15" id="KW-0812">Transmembrane</keyword>
<keyword evidence="13" id="KW-0902">Two-component regulatory system</keyword>
<proteinExistence type="predicted"/>
<dbReference type="SUPFAM" id="SSF158472">
    <property type="entry name" value="HAMP domain-like"/>
    <property type="match status" value="1"/>
</dbReference>
<keyword evidence="14 15" id="KW-0472">Membrane</keyword>
<dbReference type="SUPFAM" id="SSF55874">
    <property type="entry name" value="ATPase domain of HSP90 chaperone/DNA topoisomerase II/histidine kinase"/>
    <property type="match status" value="1"/>
</dbReference>
<dbReference type="OrthoDB" id="9813151at2"/>
<keyword evidence="9" id="KW-0547">Nucleotide-binding</keyword>
<evidence type="ECO:0000256" key="5">
    <source>
        <dbReference type="ARBA" id="ARBA00022475"/>
    </source>
</evidence>
<dbReference type="InterPro" id="IPR000014">
    <property type="entry name" value="PAS"/>
</dbReference>
<dbReference type="GO" id="GO:0000156">
    <property type="term" value="F:phosphorelay response regulator activity"/>
    <property type="evidence" value="ECO:0007669"/>
    <property type="project" value="TreeGrafter"/>
</dbReference>
<dbReference type="InterPro" id="IPR036890">
    <property type="entry name" value="HATPase_C_sf"/>
</dbReference>
<organism evidence="18 19">
    <name type="scientific">Desulfobaculum bizertense DSM 18034</name>
    <dbReference type="NCBI Taxonomy" id="1121442"/>
    <lineage>
        <taxon>Bacteria</taxon>
        <taxon>Pseudomonadati</taxon>
        <taxon>Thermodesulfobacteriota</taxon>
        <taxon>Desulfovibrionia</taxon>
        <taxon>Desulfovibrionales</taxon>
        <taxon>Desulfovibrionaceae</taxon>
        <taxon>Desulfobaculum</taxon>
    </lineage>
</organism>
<dbReference type="InterPro" id="IPR003660">
    <property type="entry name" value="HAMP_dom"/>
</dbReference>
<dbReference type="PROSITE" id="PS50109">
    <property type="entry name" value="HIS_KIN"/>
    <property type="match status" value="1"/>
</dbReference>
<dbReference type="InterPro" id="IPR003661">
    <property type="entry name" value="HisK_dim/P_dom"/>
</dbReference>
<keyword evidence="12 15" id="KW-1133">Transmembrane helix</keyword>
<dbReference type="Gene3D" id="3.30.450.20">
    <property type="entry name" value="PAS domain"/>
    <property type="match status" value="1"/>
</dbReference>
<evidence type="ECO:0000256" key="9">
    <source>
        <dbReference type="ARBA" id="ARBA00022741"/>
    </source>
</evidence>
<keyword evidence="10 18" id="KW-0418">Kinase</keyword>
<feature type="transmembrane region" description="Helical" evidence="15">
    <location>
        <begin position="12"/>
        <end position="33"/>
    </location>
</feature>
<evidence type="ECO:0000256" key="14">
    <source>
        <dbReference type="ARBA" id="ARBA00023136"/>
    </source>
</evidence>
<evidence type="ECO:0000256" key="4">
    <source>
        <dbReference type="ARBA" id="ARBA00012438"/>
    </source>
</evidence>
<comment type="subcellular location">
    <subcellularLocation>
        <location evidence="3">Cell membrane</location>
    </subcellularLocation>
    <subcellularLocation>
        <location evidence="2">Membrane</location>
        <topology evidence="2">Multi-pass membrane protein</topology>
    </subcellularLocation>
</comment>
<keyword evidence="6" id="KW-0597">Phosphoprotein</keyword>
<evidence type="ECO:0000256" key="15">
    <source>
        <dbReference type="SAM" id="Phobius"/>
    </source>
</evidence>
<keyword evidence="19" id="KW-1185">Reference proteome</keyword>
<evidence type="ECO:0000259" key="17">
    <source>
        <dbReference type="PROSITE" id="PS50885"/>
    </source>
</evidence>
<dbReference type="InterPro" id="IPR035965">
    <property type="entry name" value="PAS-like_dom_sf"/>
</dbReference>
<evidence type="ECO:0000256" key="6">
    <source>
        <dbReference type="ARBA" id="ARBA00022553"/>
    </source>
</evidence>
<evidence type="ECO:0000256" key="10">
    <source>
        <dbReference type="ARBA" id="ARBA00022777"/>
    </source>
</evidence>
<dbReference type="InterPro" id="IPR004358">
    <property type="entry name" value="Sig_transdc_His_kin-like_C"/>
</dbReference>
<dbReference type="CDD" id="cd06225">
    <property type="entry name" value="HAMP"/>
    <property type="match status" value="1"/>
</dbReference>
<reference evidence="18 19" key="1">
    <citation type="submission" date="2017-02" db="EMBL/GenBank/DDBJ databases">
        <authorList>
            <person name="Peterson S.W."/>
        </authorList>
    </citation>
    <scope>NUCLEOTIDE SEQUENCE [LARGE SCALE GENOMIC DNA]</scope>
    <source>
        <strain evidence="18 19">DSM 18034</strain>
    </source>
</reference>
<dbReference type="InterPro" id="IPR003594">
    <property type="entry name" value="HATPase_dom"/>
</dbReference>
<dbReference type="GO" id="GO:0005886">
    <property type="term" value="C:plasma membrane"/>
    <property type="evidence" value="ECO:0007669"/>
    <property type="project" value="UniProtKB-SubCell"/>
</dbReference>
<evidence type="ECO:0000256" key="1">
    <source>
        <dbReference type="ARBA" id="ARBA00000085"/>
    </source>
</evidence>
<dbReference type="GO" id="GO:0000155">
    <property type="term" value="F:phosphorelay sensor kinase activity"/>
    <property type="evidence" value="ECO:0007669"/>
    <property type="project" value="InterPro"/>
</dbReference>
<dbReference type="SMART" id="SM00091">
    <property type="entry name" value="PAS"/>
    <property type="match status" value="1"/>
</dbReference>
<dbReference type="SMART" id="SM00388">
    <property type="entry name" value="HisKA"/>
    <property type="match status" value="1"/>
</dbReference>
<feature type="domain" description="HAMP" evidence="17">
    <location>
        <begin position="195"/>
        <end position="247"/>
    </location>
</feature>
<gene>
    <name evidence="18" type="ORF">SAMN02745702_00051</name>
</gene>
<evidence type="ECO:0000259" key="16">
    <source>
        <dbReference type="PROSITE" id="PS50109"/>
    </source>
</evidence>
<dbReference type="CDD" id="cd00082">
    <property type="entry name" value="HisKA"/>
    <property type="match status" value="1"/>
</dbReference>
<sequence>MSGFSFRTRLQFSFFIVVFISLLLPALYAKMIFQGDVLKGAEMSAERELRLARQLVLAHGNFASEAEMQRWLNTLGAQLDVRMTYVSRGGRVIADSAVTPEELGDLENHAMRPEFLQAEKDQYGLSVRYSSTLERKLIYAATRIDGVQGVPEGMLRLAIPFADVQDRLTRLQKNALVVLAIALVLAFVLSLVLSRYLARSMTGMIDVAKAIGDGDYQKRLRVFPGREFRELGTSINQMAESIEKHVETIRSQSHEFEAILNGMHEGVMVLNKEGRISTVNPALARIFPKTENFVDLRPLEIVLSPELQQTCDRALDSRVPENFFSLQIEPERGRIYDVAVVRLQSENMELGAIVVFHDISELKRLEQVRRDFVANVSHELRTPLTTIRGYSETLVDNNMAMNPQAERFLEIILRNADHMAKMVDDLMSLARLEDGRESFQIQSIDVLNAAREAIRTCEPLAQRAEIDFSLNFPAEGLRAEADFDRIVQVFRNLFENAIRYSPLGECIEVSGASCGDGFLMLSVQDFGPGVPQEDRERVFERFYRVEKHRTKKGTDNGSTGLGLAICRHIVERHGGVIRTTTRLDGKGGARFEFTLREARPEMHHETTQS</sequence>
<dbReference type="PRINTS" id="PR00344">
    <property type="entry name" value="BCTRLSENSOR"/>
</dbReference>
<dbReference type="Gene3D" id="6.10.340.10">
    <property type="match status" value="1"/>
</dbReference>
<dbReference type="EMBL" id="FUYA01000001">
    <property type="protein sequence ID" value="SKA62923.1"/>
    <property type="molecule type" value="Genomic_DNA"/>
</dbReference>
<comment type="catalytic activity">
    <reaction evidence="1">
        <text>ATP + protein L-histidine = ADP + protein N-phospho-L-histidine.</text>
        <dbReference type="EC" id="2.7.13.3"/>
    </reaction>
</comment>
<dbReference type="GO" id="GO:0005524">
    <property type="term" value="F:ATP binding"/>
    <property type="evidence" value="ECO:0007669"/>
    <property type="project" value="UniProtKB-KW"/>
</dbReference>
<dbReference type="PANTHER" id="PTHR42878:SF7">
    <property type="entry name" value="SENSOR HISTIDINE KINASE GLRK"/>
    <property type="match status" value="1"/>
</dbReference>
<keyword evidence="5" id="KW-1003">Cell membrane</keyword>
<dbReference type="PANTHER" id="PTHR42878">
    <property type="entry name" value="TWO-COMPONENT HISTIDINE KINASE"/>
    <property type="match status" value="1"/>
</dbReference>
<dbReference type="Gene3D" id="3.30.565.10">
    <property type="entry name" value="Histidine kinase-like ATPase, C-terminal domain"/>
    <property type="match status" value="1"/>
</dbReference>
<evidence type="ECO:0000313" key="18">
    <source>
        <dbReference type="EMBL" id="SKA62923.1"/>
    </source>
</evidence>
<dbReference type="Pfam" id="PF02518">
    <property type="entry name" value="HATPase_c"/>
    <property type="match status" value="1"/>
</dbReference>
<dbReference type="GO" id="GO:0006355">
    <property type="term" value="P:regulation of DNA-templated transcription"/>
    <property type="evidence" value="ECO:0007669"/>
    <property type="project" value="InterPro"/>
</dbReference>
<dbReference type="SUPFAM" id="SSF55785">
    <property type="entry name" value="PYP-like sensor domain (PAS domain)"/>
    <property type="match status" value="1"/>
</dbReference>
<dbReference type="PROSITE" id="PS50885">
    <property type="entry name" value="HAMP"/>
    <property type="match status" value="1"/>
</dbReference>
<evidence type="ECO:0000256" key="8">
    <source>
        <dbReference type="ARBA" id="ARBA00022692"/>
    </source>
</evidence>
<dbReference type="Pfam" id="PF00672">
    <property type="entry name" value="HAMP"/>
    <property type="match status" value="1"/>
</dbReference>
<evidence type="ECO:0000256" key="7">
    <source>
        <dbReference type="ARBA" id="ARBA00022679"/>
    </source>
</evidence>
<keyword evidence="11" id="KW-0067">ATP-binding</keyword>
<dbReference type="CDD" id="cd00075">
    <property type="entry name" value="HATPase"/>
    <property type="match status" value="1"/>
</dbReference>
<dbReference type="CDD" id="cd00130">
    <property type="entry name" value="PAS"/>
    <property type="match status" value="1"/>
</dbReference>
<dbReference type="Pfam" id="PF00512">
    <property type="entry name" value="HisKA"/>
    <property type="match status" value="1"/>
</dbReference>
<dbReference type="FunFam" id="1.10.287.130:FF:000008">
    <property type="entry name" value="Two-component sensor histidine kinase"/>
    <property type="match status" value="1"/>
</dbReference>
<dbReference type="GO" id="GO:0030295">
    <property type="term" value="F:protein kinase activator activity"/>
    <property type="evidence" value="ECO:0007669"/>
    <property type="project" value="TreeGrafter"/>
</dbReference>
<evidence type="ECO:0000256" key="13">
    <source>
        <dbReference type="ARBA" id="ARBA00023012"/>
    </source>
</evidence>
<name>A0A1T4VDF7_9BACT</name>
<feature type="transmembrane region" description="Helical" evidence="15">
    <location>
        <begin position="175"/>
        <end position="197"/>
    </location>
</feature>
<dbReference type="EC" id="2.7.13.3" evidence="4"/>
<dbReference type="InterPro" id="IPR005467">
    <property type="entry name" value="His_kinase_dom"/>
</dbReference>
<evidence type="ECO:0000256" key="12">
    <source>
        <dbReference type="ARBA" id="ARBA00022989"/>
    </source>
</evidence>
<dbReference type="Proteomes" id="UP000189733">
    <property type="component" value="Unassembled WGS sequence"/>
</dbReference>
<dbReference type="SUPFAM" id="SSF47384">
    <property type="entry name" value="Homodimeric domain of signal transducing histidine kinase"/>
    <property type="match status" value="1"/>
</dbReference>
<dbReference type="FunFam" id="3.30.565.10:FF:000006">
    <property type="entry name" value="Sensor histidine kinase WalK"/>
    <property type="match status" value="1"/>
</dbReference>
<evidence type="ECO:0000256" key="2">
    <source>
        <dbReference type="ARBA" id="ARBA00004141"/>
    </source>
</evidence>
<protein>
    <recommendedName>
        <fullName evidence="4">histidine kinase</fullName>
        <ecNumber evidence="4">2.7.13.3</ecNumber>
    </recommendedName>
</protein>
<dbReference type="InterPro" id="IPR036097">
    <property type="entry name" value="HisK_dim/P_sf"/>
</dbReference>